<comment type="caution">
    <text evidence="2">The sequence shown here is derived from an EMBL/GenBank/DDBJ whole genome shotgun (WGS) entry which is preliminary data.</text>
</comment>
<feature type="compositionally biased region" description="Acidic residues" evidence="1">
    <location>
        <begin position="16"/>
        <end position="50"/>
    </location>
</feature>
<feature type="compositionally biased region" description="Basic and acidic residues" evidence="1">
    <location>
        <begin position="67"/>
        <end position="80"/>
    </location>
</feature>
<dbReference type="EMBL" id="WNYA01085285">
    <property type="protein sequence ID" value="KAG8534928.1"/>
    <property type="molecule type" value="Genomic_DNA"/>
</dbReference>
<dbReference type="AlphaFoldDB" id="A0AAV6YM78"/>
<evidence type="ECO:0000313" key="3">
    <source>
        <dbReference type="Proteomes" id="UP000824782"/>
    </source>
</evidence>
<feature type="non-terminal residue" evidence="2">
    <location>
        <position position="1"/>
    </location>
</feature>
<feature type="region of interest" description="Disordered" evidence="1">
    <location>
        <begin position="1"/>
        <end position="80"/>
    </location>
</feature>
<dbReference type="Proteomes" id="UP000824782">
    <property type="component" value="Unassembled WGS sequence"/>
</dbReference>
<protein>
    <submittedName>
        <fullName evidence="2">Uncharacterized protein</fullName>
    </submittedName>
</protein>
<evidence type="ECO:0000256" key="1">
    <source>
        <dbReference type="SAM" id="MobiDB-lite"/>
    </source>
</evidence>
<gene>
    <name evidence="2" type="ORF">GDO81_029902</name>
</gene>
<proteinExistence type="predicted"/>
<feature type="non-terminal residue" evidence="2">
    <location>
        <position position="80"/>
    </location>
</feature>
<reference evidence="2" key="1">
    <citation type="thesis" date="2020" institute="ProQuest LLC" country="789 East Eisenhower Parkway, Ann Arbor, MI, USA">
        <title>Comparative Genomics and Chromosome Evolution.</title>
        <authorList>
            <person name="Mudd A.B."/>
        </authorList>
    </citation>
    <scope>NUCLEOTIDE SEQUENCE</scope>
    <source>
        <strain evidence="2">237g6f4</strain>
        <tissue evidence="2">Blood</tissue>
    </source>
</reference>
<feature type="compositionally biased region" description="Basic and acidic residues" evidence="1">
    <location>
        <begin position="51"/>
        <end position="60"/>
    </location>
</feature>
<accession>A0AAV6YM78</accession>
<sequence length="80" mass="9184">EGTLKQCPPGAKDPEADTASDDLDEERFEPRSDDEDTTFEESEDELEVIEMMEKVLTRRDEDDEITRDETKKELCSLKAS</sequence>
<name>A0AAV6YM78_ENGPU</name>
<keyword evidence="3" id="KW-1185">Reference proteome</keyword>
<organism evidence="2 3">
    <name type="scientific">Engystomops pustulosus</name>
    <name type="common">Tungara frog</name>
    <name type="synonym">Physalaemus pustulosus</name>
    <dbReference type="NCBI Taxonomy" id="76066"/>
    <lineage>
        <taxon>Eukaryota</taxon>
        <taxon>Metazoa</taxon>
        <taxon>Chordata</taxon>
        <taxon>Craniata</taxon>
        <taxon>Vertebrata</taxon>
        <taxon>Euteleostomi</taxon>
        <taxon>Amphibia</taxon>
        <taxon>Batrachia</taxon>
        <taxon>Anura</taxon>
        <taxon>Neobatrachia</taxon>
        <taxon>Hyloidea</taxon>
        <taxon>Leptodactylidae</taxon>
        <taxon>Leiuperinae</taxon>
        <taxon>Engystomops</taxon>
    </lineage>
</organism>
<evidence type="ECO:0000313" key="2">
    <source>
        <dbReference type="EMBL" id="KAG8534928.1"/>
    </source>
</evidence>